<protein>
    <submittedName>
        <fullName evidence="2">Uncharacterized protein</fullName>
    </submittedName>
</protein>
<name>A0AAN6NJQ1_9PEZI</name>
<evidence type="ECO:0000313" key="3">
    <source>
        <dbReference type="Proteomes" id="UP001303473"/>
    </source>
</evidence>
<feature type="region of interest" description="Disordered" evidence="1">
    <location>
        <begin position="93"/>
        <end position="121"/>
    </location>
</feature>
<sequence length="282" mass="30591">MRGVDQCESDRQFRITMLTYSTLTMCCPVVLKSHLPLCVMPSSPPDGGSAGCCQKFVVCHIHRSRGSGFFRTSSAFVKLTDVMSECGTTAKTKHEDRTVDSAATGHTSNIGSTASTKSGTRGAQSLPNFANSYPGPQRSVMAASVRFGGFRLIFFLRGIPSHPLHAAPSGGVERQHLARARVDRQTVAAISQAPDSTALVKWPDSQVTWYWLERAFVRERMRALPTIHELQVPPALAHRQLERDEPALAPLASDGGALDASPGVPWNSPRAIVCRSHQRVSA</sequence>
<dbReference type="AlphaFoldDB" id="A0AAN6NJQ1"/>
<dbReference type="EMBL" id="MU853757">
    <property type="protein sequence ID" value="KAK3944907.1"/>
    <property type="molecule type" value="Genomic_DNA"/>
</dbReference>
<comment type="caution">
    <text evidence="2">The sequence shown here is derived from an EMBL/GenBank/DDBJ whole genome shotgun (WGS) entry which is preliminary data.</text>
</comment>
<dbReference type="Proteomes" id="UP001303473">
    <property type="component" value="Unassembled WGS sequence"/>
</dbReference>
<gene>
    <name evidence="2" type="ORF">QBC46DRAFT_404090</name>
</gene>
<keyword evidence="3" id="KW-1185">Reference proteome</keyword>
<reference evidence="3" key="1">
    <citation type="journal article" date="2023" name="Mol. Phylogenet. Evol.">
        <title>Genome-scale phylogeny and comparative genomics of the fungal order Sordariales.</title>
        <authorList>
            <person name="Hensen N."/>
            <person name="Bonometti L."/>
            <person name="Westerberg I."/>
            <person name="Brannstrom I.O."/>
            <person name="Guillou S."/>
            <person name="Cros-Aarteil S."/>
            <person name="Calhoun S."/>
            <person name="Haridas S."/>
            <person name="Kuo A."/>
            <person name="Mondo S."/>
            <person name="Pangilinan J."/>
            <person name="Riley R."/>
            <person name="LaButti K."/>
            <person name="Andreopoulos B."/>
            <person name="Lipzen A."/>
            <person name="Chen C."/>
            <person name="Yan M."/>
            <person name="Daum C."/>
            <person name="Ng V."/>
            <person name="Clum A."/>
            <person name="Steindorff A."/>
            <person name="Ohm R.A."/>
            <person name="Martin F."/>
            <person name="Silar P."/>
            <person name="Natvig D.O."/>
            <person name="Lalanne C."/>
            <person name="Gautier V."/>
            <person name="Ament-Velasquez S.L."/>
            <person name="Kruys A."/>
            <person name="Hutchinson M.I."/>
            <person name="Powell A.J."/>
            <person name="Barry K."/>
            <person name="Miller A.N."/>
            <person name="Grigoriev I.V."/>
            <person name="Debuchy R."/>
            <person name="Gladieux P."/>
            <person name="Hiltunen Thoren M."/>
            <person name="Johannesson H."/>
        </authorList>
    </citation>
    <scope>NUCLEOTIDE SEQUENCE [LARGE SCALE GENOMIC DNA]</scope>
    <source>
        <strain evidence="3">CBS 340.73</strain>
    </source>
</reference>
<organism evidence="2 3">
    <name type="scientific">Diplogelasinospora grovesii</name>
    <dbReference type="NCBI Taxonomy" id="303347"/>
    <lineage>
        <taxon>Eukaryota</taxon>
        <taxon>Fungi</taxon>
        <taxon>Dikarya</taxon>
        <taxon>Ascomycota</taxon>
        <taxon>Pezizomycotina</taxon>
        <taxon>Sordariomycetes</taxon>
        <taxon>Sordariomycetidae</taxon>
        <taxon>Sordariales</taxon>
        <taxon>Diplogelasinosporaceae</taxon>
        <taxon>Diplogelasinospora</taxon>
    </lineage>
</organism>
<proteinExistence type="predicted"/>
<evidence type="ECO:0000313" key="2">
    <source>
        <dbReference type="EMBL" id="KAK3944907.1"/>
    </source>
</evidence>
<feature type="compositionally biased region" description="Polar residues" evidence="1">
    <location>
        <begin position="104"/>
        <end position="121"/>
    </location>
</feature>
<evidence type="ECO:0000256" key="1">
    <source>
        <dbReference type="SAM" id="MobiDB-lite"/>
    </source>
</evidence>
<accession>A0AAN6NJQ1</accession>